<name>A0A2N5U7D4_9BASI</name>
<sequence length="85" mass="8937">MGAFVGYENNGTTFCIIRLSDRKLVPTRHAHFTAALLPVAAADSSKETSSSDSNAPFVMPLATPSPEPHPPQEIIGDVSTANGDL</sequence>
<feature type="compositionally biased region" description="Low complexity" evidence="1">
    <location>
        <begin position="43"/>
        <end position="55"/>
    </location>
</feature>
<proteinExistence type="predicted"/>
<dbReference type="Proteomes" id="UP000235388">
    <property type="component" value="Unassembled WGS sequence"/>
</dbReference>
<accession>A0A2N5U7D4</accession>
<gene>
    <name evidence="2" type="ORF">PCANC_23074</name>
</gene>
<protein>
    <submittedName>
        <fullName evidence="2">Uncharacterized protein</fullName>
    </submittedName>
</protein>
<dbReference type="AlphaFoldDB" id="A0A2N5U7D4"/>
<comment type="caution">
    <text evidence="2">The sequence shown here is derived from an EMBL/GenBank/DDBJ whole genome shotgun (WGS) entry which is preliminary data.</text>
</comment>
<evidence type="ECO:0000256" key="1">
    <source>
        <dbReference type="SAM" id="MobiDB-lite"/>
    </source>
</evidence>
<reference evidence="2 3" key="1">
    <citation type="submission" date="2017-11" db="EMBL/GenBank/DDBJ databases">
        <title>De novo assembly and phasing of dikaryotic genomes from two isolates of Puccinia coronata f. sp. avenae, the causal agent of oat crown rust.</title>
        <authorList>
            <person name="Miller M.E."/>
            <person name="Zhang Y."/>
            <person name="Omidvar V."/>
            <person name="Sperschneider J."/>
            <person name="Schwessinger B."/>
            <person name="Raley C."/>
            <person name="Palmer J.M."/>
            <person name="Garnica D."/>
            <person name="Upadhyaya N."/>
            <person name="Rathjen J."/>
            <person name="Taylor J.M."/>
            <person name="Park R.F."/>
            <person name="Dodds P.N."/>
            <person name="Hirsch C.D."/>
            <person name="Kianian S.F."/>
            <person name="Figueroa M."/>
        </authorList>
    </citation>
    <scope>NUCLEOTIDE SEQUENCE [LARGE SCALE GENOMIC DNA]</scope>
    <source>
        <strain evidence="2">12NC29</strain>
    </source>
</reference>
<evidence type="ECO:0000313" key="2">
    <source>
        <dbReference type="EMBL" id="PLW33657.1"/>
    </source>
</evidence>
<feature type="region of interest" description="Disordered" evidence="1">
    <location>
        <begin position="43"/>
        <end position="85"/>
    </location>
</feature>
<dbReference type="EMBL" id="PGCJ01000294">
    <property type="protein sequence ID" value="PLW33657.1"/>
    <property type="molecule type" value="Genomic_DNA"/>
</dbReference>
<evidence type="ECO:0000313" key="3">
    <source>
        <dbReference type="Proteomes" id="UP000235388"/>
    </source>
</evidence>
<keyword evidence="3" id="KW-1185">Reference proteome</keyword>
<organism evidence="2 3">
    <name type="scientific">Puccinia coronata f. sp. avenae</name>
    <dbReference type="NCBI Taxonomy" id="200324"/>
    <lineage>
        <taxon>Eukaryota</taxon>
        <taxon>Fungi</taxon>
        <taxon>Dikarya</taxon>
        <taxon>Basidiomycota</taxon>
        <taxon>Pucciniomycotina</taxon>
        <taxon>Pucciniomycetes</taxon>
        <taxon>Pucciniales</taxon>
        <taxon>Pucciniaceae</taxon>
        <taxon>Puccinia</taxon>
    </lineage>
</organism>